<dbReference type="Proteomes" id="UP000267535">
    <property type="component" value="Unassembled WGS sequence"/>
</dbReference>
<accession>A0A3P1SVR0</accession>
<dbReference type="RefSeq" id="WP_124925218.1">
    <property type="nucleotide sequence ID" value="NZ_BMOH01000003.1"/>
</dbReference>
<dbReference type="AlphaFoldDB" id="A0A3P1SVR0"/>
<protein>
    <submittedName>
        <fullName evidence="2">Uncharacterized protein</fullName>
    </submittedName>
</protein>
<reference evidence="2 3" key="1">
    <citation type="submission" date="2018-11" db="EMBL/GenBank/DDBJ databases">
        <title>The draft genome sequence of Amphritea balenae JAMM 1525T.</title>
        <authorList>
            <person name="Fang Z."/>
            <person name="Zhang Y."/>
            <person name="Han X."/>
        </authorList>
    </citation>
    <scope>NUCLEOTIDE SEQUENCE [LARGE SCALE GENOMIC DNA]</scope>
    <source>
        <strain evidence="2 3">JAMM 1525</strain>
    </source>
</reference>
<dbReference type="OrthoDB" id="6089792at2"/>
<proteinExistence type="predicted"/>
<evidence type="ECO:0000313" key="2">
    <source>
        <dbReference type="EMBL" id="RRD00636.1"/>
    </source>
</evidence>
<keyword evidence="1" id="KW-0472">Membrane</keyword>
<gene>
    <name evidence="2" type="ORF">EHS89_06010</name>
</gene>
<evidence type="ECO:0000256" key="1">
    <source>
        <dbReference type="SAM" id="Phobius"/>
    </source>
</evidence>
<evidence type="ECO:0000313" key="3">
    <source>
        <dbReference type="Proteomes" id="UP000267535"/>
    </source>
</evidence>
<organism evidence="2 3">
    <name type="scientific">Amphritea balenae</name>
    <dbReference type="NCBI Taxonomy" id="452629"/>
    <lineage>
        <taxon>Bacteria</taxon>
        <taxon>Pseudomonadati</taxon>
        <taxon>Pseudomonadota</taxon>
        <taxon>Gammaproteobacteria</taxon>
        <taxon>Oceanospirillales</taxon>
        <taxon>Oceanospirillaceae</taxon>
        <taxon>Amphritea</taxon>
    </lineage>
</organism>
<keyword evidence="1" id="KW-1133">Transmembrane helix</keyword>
<dbReference type="EMBL" id="RQXV01000002">
    <property type="protein sequence ID" value="RRD00636.1"/>
    <property type="molecule type" value="Genomic_DNA"/>
</dbReference>
<sequence>MDALSIAIIIFATVTALLFKFVLYRKICNWMDQDLIKGLAEGNPDKLTYLQQQLKQLQTNKVKRKFQHQQLTDLAAKFEQNR</sequence>
<feature type="transmembrane region" description="Helical" evidence="1">
    <location>
        <begin position="6"/>
        <end position="23"/>
    </location>
</feature>
<comment type="caution">
    <text evidence="2">The sequence shown here is derived from an EMBL/GenBank/DDBJ whole genome shotgun (WGS) entry which is preliminary data.</text>
</comment>
<keyword evidence="1" id="KW-0812">Transmembrane</keyword>
<name>A0A3P1SVR0_9GAMM</name>
<keyword evidence="3" id="KW-1185">Reference proteome</keyword>